<reference evidence="2" key="1">
    <citation type="submission" date="2016-03" db="EMBL/GenBank/DDBJ databases">
        <title>Characterization of Acinetobacter baumannii phage vB_AbaM_ME3.</title>
        <authorList>
            <person name="Buttimer C.T.H."/>
            <person name="Elbreki M."/>
            <person name="Coffey A."/>
        </authorList>
    </citation>
    <scope>NUCLEOTIDE SEQUENCE [LARGE SCALE GENOMIC DNA]</scope>
</reference>
<sequence>MSDDVDYEAKLLEILDQNRDVWKTEAEFFSWIRGRD</sequence>
<proteinExistence type="predicted"/>
<accession>A0A172Q058</accession>
<dbReference type="EMBL" id="KU935715">
    <property type="protein sequence ID" value="AND75225.1"/>
    <property type="molecule type" value="Genomic_DNA"/>
</dbReference>
<evidence type="ECO:0000313" key="2">
    <source>
        <dbReference type="Proteomes" id="UP000225947"/>
    </source>
</evidence>
<keyword evidence="2" id="KW-1185">Reference proteome</keyword>
<name>A0A172Q058_9CAUD</name>
<dbReference type="Proteomes" id="UP000225947">
    <property type="component" value="Segment"/>
</dbReference>
<gene>
    <name evidence="1" type="ORF">ME3_64</name>
</gene>
<protein>
    <submittedName>
        <fullName evidence="1">Uncharacterized protein</fullName>
    </submittedName>
</protein>
<organism evidence="1 2">
    <name type="scientific">Acinetobacter phage vB_AbaM_ME3</name>
    <dbReference type="NCBI Taxonomy" id="1837876"/>
    <lineage>
        <taxon>Viruses</taxon>
        <taxon>Duplodnaviria</taxon>
        <taxon>Heunggongvirae</taxon>
        <taxon>Uroviricota</taxon>
        <taxon>Caudoviricetes</taxon>
        <taxon>Metrivirus</taxon>
        <taxon>Metrivirus ME3</taxon>
    </lineage>
</organism>
<evidence type="ECO:0000313" key="1">
    <source>
        <dbReference type="EMBL" id="AND75225.1"/>
    </source>
</evidence>